<dbReference type="RefSeq" id="WP_314511328.1">
    <property type="nucleotide sequence ID" value="NZ_JASJOU010000004.1"/>
</dbReference>
<dbReference type="Proteomes" id="UP001232063">
    <property type="component" value="Unassembled WGS sequence"/>
</dbReference>
<evidence type="ECO:0000256" key="1">
    <source>
        <dbReference type="SAM" id="Phobius"/>
    </source>
</evidence>
<evidence type="ECO:0000313" key="2">
    <source>
        <dbReference type="EMBL" id="MDJ1501727.1"/>
    </source>
</evidence>
<accession>A0AAE3R6T0</accession>
<evidence type="ECO:0000313" key="3">
    <source>
        <dbReference type="Proteomes" id="UP001232063"/>
    </source>
</evidence>
<keyword evidence="1" id="KW-1133">Transmembrane helix</keyword>
<name>A0AAE3R6T0_9BACT</name>
<keyword evidence="1" id="KW-0472">Membrane</keyword>
<organism evidence="2 3">
    <name type="scientific">Xanthocytophaga agilis</name>
    <dbReference type="NCBI Taxonomy" id="3048010"/>
    <lineage>
        <taxon>Bacteria</taxon>
        <taxon>Pseudomonadati</taxon>
        <taxon>Bacteroidota</taxon>
        <taxon>Cytophagia</taxon>
        <taxon>Cytophagales</taxon>
        <taxon>Rhodocytophagaceae</taxon>
        <taxon>Xanthocytophaga</taxon>
    </lineage>
</organism>
<keyword evidence="1" id="KW-0812">Transmembrane</keyword>
<proteinExistence type="predicted"/>
<comment type="caution">
    <text evidence="2">The sequence shown here is derived from an EMBL/GenBank/DDBJ whole genome shotgun (WGS) entry which is preliminary data.</text>
</comment>
<reference evidence="2" key="1">
    <citation type="submission" date="2023-05" db="EMBL/GenBank/DDBJ databases">
        <authorList>
            <person name="Zhang X."/>
        </authorList>
    </citation>
    <scope>NUCLEOTIDE SEQUENCE</scope>
    <source>
        <strain evidence="2">BD1B2-1</strain>
    </source>
</reference>
<gene>
    <name evidence="2" type="ORF">QNI22_13760</name>
</gene>
<dbReference type="EMBL" id="JASJOU010000004">
    <property type="protein sequence ID" value="MDJ1501727.1"/>
    <property type="molecule type" value="Genomic_DNA"/>
</dbReference>
<keyword evidence="3" id="KW-1185">Reference proteome</keyword>
<sequence>MCRTCTILFGSILVVFILLLFATLVNIYMLYKNNQRFLNNEAYFNQSGLNFSHPEAFSNYRKKTLLPPTENADSVDFDFLHQTDVIIEEALKK</sequence>
<feature type="transmembrane region" description="Helical" evidence="1">
    <location>
        <begin position="6"/>
        <end position="31"/>
    </location>
</feature>
<dbReference type="AlphaFoldDB" id="A0AAE3R6T0"/>
<protein>
    <submittedName>
        <fullName evidence="2">Uncharacterized protein</fullName>
    </submittedName>
</protein>